<keyword evidence="6 14" id="KW-0732">Signal</keyword>
<accession>A0ABU1MYT1</accession>
<keyword evidence="11 12" id="KW-0998">Cell outer membrane</keyword>
<evidence type="ECO:0000313" key="18">
    <source>
        <dbReference type="Proteomes" id="UP001262754"/>
    </source>
</evidence>
<dbReference type="InterPro" id="IPR000531">
    <property type="entry name" value="Beta-barrel_TonB"/>
</dbReference>
<evidence type="ECO:0000313" key="17">
    <source>
        <dbReference type="EMBL" id="MDR6531071.1"/>
    </source>
</evidence>
<evidence type="ECO:0000256" key="1">
    <source>
        <dbReference type="ARBA" id="ARBA00004571"/>
    </source>
</evidence>
<feature type="domain" description="TonB-dependent receptor-like beta-barrel" evidence="15">
    <location>
        <begin position="330"/>
        <end position="786"/>
    </location>
</feature>
<evidence type="ECO:0000256" key="12">
    <source>
        <dbReference type="PROSITE-ProRule" id="PRU01360"/>
    </source>
</evidence>
<evidence type="ECO:0000256" key="14">
    <source>
        <dbReference type="SAM" id="SignalP"/>
    </source>
</evidence>
<keyword evidence="8" id="KW-0406">Ion transport</keyword>
<evidence type="ECO:0000256" key="2">
    <source>
        <dbReference type="ARBA" id="ARBA00022448"/>
    </source>
</evidence>
<evidence type="ECO:0000256" key="11">
    <source>
        <dbReference type="ARBA" id="ARBA00023237"/>
    </source>
</evidence>
<keyword evidence="2 12" id="KW-0813">Transport</keyword>
<dbReference type="RefSeq" id="WP_056755698.1">
    <property type="nucleotide sequence ID" value="NZ_JAVDRL010000005.1"/>
</dbReference>
<evidence type="ECO:0000259" key="15">
    <source>
        <dbReference type="Pfam" id="PF00593"/>
    </source>
</evidence>
<evidence type="ECO:0000256" key="13">
    <source>
        <dbReference type="RuleBase" id="RU003357"/>
    </source>
</evidence>
<keyword evidence="9 13" id="KW-0798">TonB box</keyword>
<keyword evidence="17" id="KW-0675">Receptor</keyword>
<dbReference type="InterPro" id="IPR039426">
    <property type="entry name" value="TonB-dep_rcpt-like"/>
</dbReference>
<dbReference type="Gene3D" id="2.40.170.20">
    <property type="entry name" value="TonB-dependent receptor, beta-barrel domain"/>
    <property type="match status" value="1"/>
</dbReference>
<evidence type="ECO:0000256" key="3">
    <source>
        <dbReference type="ARBA" id="ARBA00022452"/>
    </source>
</evidence>
<gene>
    <name evidence="17" type="ORF">J2800_001813</name>
</gene>
<sequence length="820" mass="88524">MSNQRLLMAGSSVAVLLALSVAASPAFAADPAVDPGAPTAVDEIVVKARDKAGLLETKPNNTVFGLDKPLLETPRSASFVSDTTLQRYGIETIDGLTAVSPGTYTASFYGVPGALNIRGTLAENYFRGFKRIENRGTYSTPIGAADQIQIVRGPPTPIYGSGKVGGMLNFIPKSGRNEGGYLSEPTGEVTATYGSYNRKNATAQIGLPVNLGPVTGGVYAYGEVEDSHSFYKGIYPRRQTGEVSADFDLGNGWTTAFGGMKYHSDGDVQTPGWNRLTQSLIDNRTYTTGRDTSLVDSDGNGRMTLNEISGNSANPYYYDPAFKPLYIPYYGFYNTDAAHTLDTGVGTVKLSPRTVYISPADFSKTNTNTLYFDLAKALSPDSTIKAQLFYDDQENKRFVSYGYPAWFKSSVWEARVTYDFANEFMDGAVKAKSFVGASYRDFSGRRRESYNSGVIALDRRDISFGATATDIIDSPFSTETGPGVLGLAWENDNRSDWSQKGLFFMTDVTVGEKLNLMLGGRWDDYDVTSNDTGVLSYQVSGEQKAGKDKFTYTASATYKAPGGVMPYITYAKASALEMSQAGDVAPSLVADASDAWLSNSDLAEAGVKFQWLKGTLVGSLAGYRQNRTQLTGITGTPTGTRAKGVELEVRWLASENFSFTFSGNSQHTTVKGPDNSFQYIPAYTAGVPGSQAFGGTYVVWAFSGLPGRAGDYDYTLIPKSVVSLYGAYTSDDHDWGKVGGALGVTHVTKTAGTVQNAVTYPAYAVANASAYYEYGPYTVTANIDNLFDKLYFTPDADSYANLGALPSKGREWRVTLSRKF</sequence>
<keyword evidence="10 12" id="KW-0472">Membrane</keyword>
<dbReference type="PANTHER" id="PTHR32552:SF68">
    <property type="entry name" value="FERRICHROME OUTER MEMBRANE TRANSPORTER_PHAGE RECEPTOR"/>
    <property type="match status" value="1"/>
</dbReference>
<keyword evidence="3 12" id="KW-1134">Transmembrane beta strand</keyword>
<name>A0ABU1MYT1_9CAUL</name>
<evidence type="ECO:0000256" key="8">
    <source>
        <dbReference type="ARBA" id="ARBA00023065"/>
    </source>
</evidence>
<evidence type="ECO:0000256" key="5">
    <source>
        <dbReference type="ARBA" id="ARBA00022692"/>
    </source>
</evidence>
<organism evidence="17 18">
    <name type="scientific">Caulobacter rhizosphaerae</name>
    <dbReference type="NCBI Taxonomy" id="2010972"/>
    <lineage>
        <taxon>Bacteria</taxon>
        <taxon>Pseudomonadati</taxon>
        <taxon>Pseudomonadota</taxon>
        <taxon>Alphaproteobacteria</taxon>
        <taxon>Caulobacterales</taxon>
        <taxon>Caulobacteraceae</taxon>
        <taxon>Caulobacter</taxon>
    </lineage>
</organism>
<keyword evidence="5 12" id="KW-0812">Transmembrane</keyword>
<keyword evidence="18" id="KW-1185">Reference proteome</keyword>
<feature type="domain" description="TonB-dependent receptor plug" evidence="16">
    <location>
        <begin position="70"/>
        <end position="166"/>
    </location>
</feature>
<evidence type="ECO:0000256" key="6">
    <source>
        <dbReference type="ARBA" id="ARBA00022729"/>
    </source>
</evidence>
<comment type="caution">
    <text evidence="17">The sequence shown here is derived from an EMBL/GenBank/DDBJ whole genome shotgun (WGS) entry which is preliminary data.</text>
</comment>
<feature type="signal peptide" evidence="14">
    <location>
        <begin position="1"/>
        <end position="28"/>
    </location>
</feature>
<dbReference type="Pfam" id="PF07715">
    <property type="entry name" value="Plug"/>
    <property type="match status" value="1"/>
</dbReference>
<reference evidence="17 18" key="1">
    <citation type="submission" date="2023-07" db="EMBL/GenBank/DDBJ databases">
        <title>Sorghum-associated microbial communities from plants grown in Nebraska, USA.</title>
        <authorList>
            <person name="Schachtman D."/>
        </authorList>
    </citation>
    <scope>NUCLEOTIDE SEQUENCE [LARGE SCALE GENOMIC DNA]</scope>
    <source>
        <strain evidence="17 18">DS2154</strain>
    </source>
</reference>
<dbReference type="PROSITE" id="PS52016">
    <property type="entry name" value="TONB_DEPENDENT_REC_3"/>
    <property type="match status" value="1"/>
</dbReference>
<comment type="subcellular location">
    <subcellularLocation>
        <location evidence="1 12">Cell outer membrane</location>
        <topology evidence="1 12">Multi-pass membrane protein</topology>
    </subcellularLocation>
</comment>
<dbReference type="PANTHER" id="PTHR32552">
    <property type="entry name" value="FERRICHROME IRON RECEPTOR-RELATED"/>
    <property type="match status" value="1"/>
</dbReference>
<evidence type="ECO:0000256" key="7">
    <source>
        <dbReference type="ARBA" id="ARBA00023004"/>
    </source>
</evidence>
<dbReference type="InterPro" id="IPR037066">
    <property type="entry name" value="Plug_dom_sf"/>
</dbReference>
<feature type="chain" id="PRO_5046197767" evidence="14">
    <location>
        <begin position="29"/>
        <end position="820"/>
    </location>
</feature>
<dbReference type="Proteomes" id="UP001262754">
    <property type="component" value="Unassembled WGS sequence"/>
</dbReference>
<evidence type="ECO:0000256" key="9">
    <source>
        <dbReference type="ARBA" id="ARBA00023077"/>
    </source>
</evidence>
<proteinExistence type="inferred from homology"/>
<dbReference type="Pfam" id="PF00593">
    <property type="entry name" value="TonB_dep_Rec_b-barrel"/>
    <property type="match status" value="1"/>
</dbReference>
<protein>
    <submittedName>
        <fullName evidence="17">Iron complex outermembrane receptor protein</fullName>
    </submittedName>
</protein>
<evidence type="ECO:0000256" key="10">
    <source>
        <dbReference type="ARBA" id="ARBA00023136"/>
    </source>
</evidence>
<keyword evidence="7" id="KW-0408">Iron</keyword>
<dbReference type="SUPFAM" id="SSF56935">
    <property type="entry name" value="Porins"/>
    <property type="match status" value="1"/>
</dbReference>
<keyword evidence="4" id="KW-0410">Iron transport</keyword>
<evidence type="ECO:0000259" key="16">
    <source>
        <dbReference type="Pfam" id="PF07715"/>
    </source>
</evidence>
<evidence type="ECO:0000256" key="4">
    <source>
        <dbReference type="ARBA" id="ARBA00022496"/>
    </source>
</evidence>
<dbReference type="EMBL" id="JAVDRL010000005">
    <property type="protein sequence ID" value="MDR6531071.1"/>
    <property type="molecule type" value="Genomic_DNA"/>
</dbReference>
<dbReference type="InterPro" id="IPR012910">
    <property type="entry name" value="Plug_dom"/>
</dbReference>
<dbReference type="InterPro" id="IPR036942">
    <property type="entry name" value="Beta-barrel_TonB_sf"/>
</dbReference>
<comment type="similarity">
    <text evidence="12 13">Belongs to the TonB-dependent receptor family.</text>
</comment>
<dbReference type="Gene3D" id="2.170.130.10">
    <property type="entry name" value="TonB-dependent receptor, plug domain"/>
    <property type="match status" value="1"/>
</dbReference>